<name>A0A8I3ABS7_9AGAM</name>
<comment type="caution">
    <text evidence="1">The sequence shown here is derived from an EMBL/GenBank/DDBJ whole genome shotgun (WGS) entry which is preliminary data.</text>
</comment>
<evidence type="ECO:0000313" key="2">
    <source>
        <dbReference type="Proteomes" id="UP000683000"/>
    </source>
</evidence>
<gene>
    <name evidence="1" type="ORF">JVT61DRAFT_10026</name>
</gene>
<dbReference type="Proteomes" id="UP000683000">
    <property type="component" value="Unassembled WGS sequence"/>
</dbReference>
<evidence type="ECO:0000313" key="1">
    <source>
        <dbReference type="EMBL" id="KAG6379531.1"/>
    </source>
</evidence>
<dbReference type="EMBL" id="JAGFBS010000004">
    <property type="protein sequence ID" value="KAG6379531.1"/>
    <property type="molecule type" value="Genomic_DNA"/>
</dbReference>
<protein>
    <submittedName>
        <fullName evidence="1">Uncharacterized protein</fullName>
    </submittedName>
</protein>
<proteinExistence type="predicted"/>
<reference evidence="1" key="1">
    <citation type="submission" date="2021-03" db="EMBL/GenBank/DDBJ databases">
        <title>Evolutionary innovations through gain and loss of genes in the ectomycorrhizal Boletales.</title>
        <authorList>
            <person name="Wu G."/>
            <person name="Miyauchi S."/>
            <person name="Morin E."/>
            <person name="Yang Z.-L."/>
            <person name="Xu J."/>
            <person name="Martin F.M."/>
        </authorList>
    </citation>
    <scope>NUCLEOTIDE SEQUENCE</scope>
    <source>
        <strain evidence="1">BR01</strain>
    </source>
</reference>
<sequence length="78" mass="8769">MAPNDGINDRDSICLKHRLHDLYSMSMSSHRVRLQSRRTTYSGLRFFTLCKGSSNTRIFGFGVDGDETPWDGGHHGAP</sequence>
<dbReference type="AlphaFoldDB" id="A0A8I3ABS7"/>
<keyword evidence="2" id="KW-1185">Reference proteome</keyword>
<organism evidence="1 2">
    <name type="scientific">Boletus reticuloceps</name>
    <dbReference type="NCBI Taxonomy" id="495285"/>
    <lineage>
        <taxon>Eukaryota</taxon>
        <taxon>Fungi</taxon>
        <taxon>Dikarya</taxon>
        <taxon>Basidiomycota</taxon>
        <taxon>Agaricomycotina</taxon>
        <taxon>Agaricomycetes</taxon>
        <taxon>Agaricomycetidae</taxon>
        <taxon>Boletales</taxon>
        <taxon>Boletineae</taxon>
        <taxon>Boletaceae</taxon>
        <taxon>Boletoideae</taxon>
        <taxon>Boletus</taxon>
    </lineage>
</organism>
<accession>A0A8I3ABS7</accession>